<dbReference type="GO" id="GO:0022857">
    <property type="term" value="F:transmembrane transporter activity"/>
    <property type="evidence" value="ECO:0007669"/>
    <property type="project" value="InterPro"/>
</dbReference>
<sequence length="547" mass="60864">MKFENILEEINGFGPFQISIIILLFIPRIVLPCHFLLNNFIAGLPPHHCDINKLDDGGLFRNLTWEQRLTVSVPVRGDGNPKSCEMFAEPQFQLLANGSNSADLPTVGCQSGWVFDNSTFTSTLATEWDLVCDRKSLAKTTGTIFFFGVMTGAIAFGYLCDKFGRKSTLLASYIMTIVFGFSSAFANSYILFAVLRFLTGVGLTGMSINSIVLSIEWVDTDHRSFIGVIGSLAWSVGNMLLAGFAFLITDWRPLIMAVTAPLGLAVLTWWWIPESARWLLANGKVEQAQYYLDRCAKFNTKEKLSTKLKLETLNSTEILGEEDKNYTYLDLIKTPKMRQLTLLTGIVWYGVASTYYGISLNISGFGLSIYLTHFIYAAIEVPAKLMIYCFLNIIGRRKCQAGTLLLTGLCIAINIFMPKDLWHMRAAVAILGKGLSEAAFTTIFLYTTELYPTVVRQNGVGYTSFMSRLGVSVAPLILLLEDVWTLLPQIIICSVAIISGLVALLLPETLNVRLPETIDDIEKPRMNDESPDSVEMMSRVKDQNGHQ</sequence>
<organism evidence="11 12">
    <name type="scientific">Sparus aurata</name>
    <name type="common">Gilthead sea bream</name>
    <dbReference type="NCBI Taxonomy" id="8175"/>
    <lineage>
        <taxon>Eukaryota</taxon>
        <taxon>Metazoa</taxon>
        <taxon>Chordata</taxon>
        <taxon>Craniata</taxon>
        <taxon>Vertebrata</taxon>
        <taxon>Euteleostomi</taxon>
        <taxon>Actinopterygii</taxon>
        <taxon>Neopterygii</taxon>
        <taxon>Teleostei</taxon>
        <taxon>Neoteleostei</taxon>
        <taxon>Acanthomorphata</taxon>
        <taxon>Eupercaria</taxon>
        <taxon>Spariformes</taxon>
        <taxon>Sparidae</taxon>
        <taxon>Sparus</taxon>
    </lineage>
</organism>
<evidence type="ECO:0000256" key="6">
    <source>
        <dbReference type="ARBA" id="ARBA00041768"/>
    </source>
</evidence>
<dbReference type="GeneID" id="115596243"/>
<evidence type="ECO:0000256" key="7">
    <source>
        <dbReference type="ARBA" id="ARBA00042362"/>
    </source>
</evidence>
<keyword evidence="1 9" id="KW-0812">Transmembrane</keyword>
<evidence type="ECO:0000256" key="9">
    <source>
        <dbReference type="SAM" id="Phobius"/>
    </source>
</evidence>
<proteinExistence type="predicted"/>
<keyword evidence="12" id="KW-1185">Reference proteome</keyword>
<dbReference type="InterPro" id="IPR020846">
    <property type="entry name" value="MFS_dom"/>
</dbReference>
<dbReference type="FunFam" id="1.20.1250.20:FF:000023">
    <property type="entry name" value="Solute carrier family 22 member 6"/>
    <property type="match status" value="1"/>
</dbReference>
<dbReference type="InterPro" id="IPR036259">
    <property type="entry name" value="MFS_trans_sf"/>
</dbReference>
<dbReference type="RefSeq" id="XP_030296987.1">
    <property type="nucleotide sequence ID" value="XM_030441127.1"/>
</dbReference>
<feature type="transmembrane region" description="Helical" evidence="9">
    <location>
        <begin position="197"/>
        <end position="218"/>
    </location>
</feature>
<feature type="transmembrane region" description="Helical" evidence="9">
    <location>
        <begin position="12"/>
        <end position="37"/>
    </location>
</feature>
<comment type="subcellular location">
    <subcellularLocation>
        <location evidence="4">Basal cell membrane</location>
        <topology evidence="4">Multi-pass membrane protein</topology>
    </subcellularLocation>
</comment>
<evidence type="ECO:0000256" key="2">
    <source>
        <dbReference type="ARBA" id="ARBA00022989"/>
    </source>
</evidence>
<dbReference type="Pfam" id="PF00083">
    <property type="entry name" value="Sugar_tr"/>
    <property type="match status" value="1"/>
</dbReference>
<evidence type="ECO:0000256" key="8">
    <source>
        <dbReference type="SAM" id="MobiDB-lite"/>
    </source>
</evidence>
<evidence type="ECO:0000259" key="10">
    <source>
        <dbReference type="PROSITE" id="PS50850"/>
    </source>
</evidence>
<dbReference type="AlphaFoldDB" id="A0A671X694"/>
<feature type="transmembrane region" description="Helical" evidence="9">
    <location>
        <begin position="459"/>
        <end position="480"/>
    </location>
</feature>
<dbReference type="Gene3D" id="1.20.1250.20">
    <property type="entry name" value="MFS general substrate transporter like domains"/>
    <property type="match status" value="1"/>
</dbReference>
<dbReference type="OMA" id="CVVINIF"/>
<gene>
    <name evidence="11" type="primary">LOC115596243</name>
</gene>
<reference evidence="11" key="2">
    <citation type="submission" date="2025-08" db="UniProtKB">
        <authorList>
            <consortium name="Ensembl"/>
        </authorList>
    </citation>
    <scope>IDENTIFICATION</scope>
</reference>
<protein>
    <recommendedName>
        <fullName evidence="5">Solute carrier family 22 member 6</fullName>
    </recommendedName>
    <alternativeName>
        <fullName evidence="7">Organic anion transporter 1</fullName>
    </alternativeName>
    <alternativeName>
        <fullName evidence="6">Renal organic anion transporter 1</fullName>
    </alternativeName>
</protein>
<dbReference type="InterPro" id="IPR005828">
    <property type="entry name" value="MFS_sugar_transport-like"/>
</dbReference>
<evidence type="ECO:0000313" key="11">
    <source>
        <dbReference type="Ensembl" id="ENSSAUP00010045851.1"/>
    </source>
</evidence>
<dbReference type="GO" id="GO:0009925">
    <property type="term" value="C:basal plasma membrane"/>
    <property type="evidence" value="ECO:0007669"/>
    <property type="project" value="UniProtKB-SubCell"/>
</dbReference>
<dbReference type="RefSeq" id="XP_030296988.1">
    <property type="nucleotide sequence ID" value="XM_030441128.1"/>
</dbReference>
<feature type="compositionally biased region" description="Basic and acidic residues" evidence="8">
    <location>
        <begin position="538"/>
        <end position="547"/>
    </location>
</feature>
<evidence type="ECO:0000313" key="12">
    <source>
        <dbReference type="Proteomes" id="UP000472265"/>
    </source>
</evidence>
<feature type="region of interest" description="Disordered" evidence="8">
    <location>
        <begin position="522"/>
        <end position="547"/>
    </location>
</feature>
<reference evidence="11" key="3">
    <citation type="submission" date="2025-09" db="UniProtKB">
        <authorList>
            <consortium name="Ensembl"/>
        </authorList>
    </citation>
    <scope>IDENTIFICATION</scope>
</reference>
<accession>A0A671X694</accession>
<dbReference type="SUPFAM" id="SSF103473">
    <property type="entry name" value="MFS general substrate transporter"/>
    <property type="match status" value="1"/>
</dbReference>
<evidence type="ECO:0000256" key="5">
    <source>
        <dbReference type="ARBA" id="ARBA00039897"/>
    </source>
</evidence>
<evidence type="ECO:0000256" key="3">
    <source>
        <dbReference type="ARBA" id="ARBA00023136"/>
    </source>
</evidence>
<evidence type="ECO:0000256" key="4">
    <source>
        <dbReference type="ARBA" id="ARBA00034696"/>
    </source>
</evidence>
<feature type="transmembrane region" description="Helical" evidence="9">
    <location>
        <begin position="225"/>
        <end position="248"/>
    </location>
</feature>
<feature type="transmembrane region" description="Helical" evidence="9">
    <location>
        <begin position="370"/>
        <end position="394"/>
    </location>
</feature>
<dbReference type="GeneTree" id="ENSGT00940000154922"/>
<reference evidence="11" key="1">
    <citation type="submission" date="2021-04" db="EMBL/GenBank/DDBJ databases">
        <authorList>
            <consortium name="Wellcome Sanger Institute Data Sharing"/>
        </authorList>
    </citation>
    <scope>NUCLEOTIDE SEQUENCE [LARGE SCALE GENOMIC DNA]</scope>
</reference>
<name>A0A671X694_SPAAU</name>
<keyword evidence="2 9" id="KW-1133">Transmembrane helix</keyword>
<dbReference type="InParanoid" id="A0A671X694"/>
<dbReference type="Ensembl" id="ENSSAUT00010048200.1">
    <property type="protein sequence ID" value="ENSSAUP00010045851.1"/>
    <property type="gene ID" value="ENSSAUG00010019128.1"/>
</dbReference>
<keyword evidence="3 9" id="KW-0472">Membrane</keyword>
<feature type="transmembrane region" description="Helical" evidence="9">
    <location>
        <begin position="486"/>
        <end position="506"/>
    </location>
</feature>
<feature type="transmembrane region" description="Helical" evidence="9">
    <location>
        <begin position="340"/>
        <end position="358"/>
    </location>
</feature>
<feature type="domain" description="Major facilitator superfamily (MFS) profile" evidence="10">
    <location>
        <begin position="86"/>
        <end position="511"/>
    </location>
</feature>
<feature type="transmembrane region" description="Helical" evidence="9">
    <location>
        <begin position="424"/>
        <end position="447"/>
    </location>
</feature>
<feature type="transmembrane region" description="Helical" evidence="9">
    <location>
        <begin position="401"/>
        <end position="418"/>
    </location>
</feature>
<dbReference type="OrthoDB" id="2544694at2759"/>
<feature type="transmembrane region" description="Helical" evidence="9">
    <location>
        <begin position="143"/>
        <end position="160"/>
    </location>
</feature>
<dbReference type="PROSITE" id="PS50850">
    <property type="entry name" value="MFS"/>
    <property type="match status" value="1"/>
</dbReference>
<dbReference type="PANTHER" id="PTHR24064">
    <property type="entry name" value="SOLUTE CARRIER FAMILY 22 MEMBER"/>
    <property type="match status" value="1"/>
</dbReference>
<evidence type="ECO:0000256" key="1">
    <source>
        <dbReference type="ARBA" id="ARBA00022692"/>
    </source>
</evidence>
<dbReference type="Proteomes" id="UP000472265">
    <property type="component" value="Chromosome 15"/>
</dbReference>
<feature type="transmembrane region" description="Helical" evidence="9">
    <location>
        <begin position="172"/>
        <end position="191"/>
    </location>
</feature>